<sequence>MAIFTTSNVPISSLIEDIDMGKIGLPELQRPFVWPNVNVRDLFDSLYRGYPAGFLLFWKTGAEGGLKSIGTGPKQSVPELAIVDGQQRLTSLYAVVKGMEVLRSNFKKERIQIAFNPLSGRFDVADAAIKKDRAFIPDISVLWTPDFKAGAFRKAFLSQLKEIREISDDEEAAIEDAIDHLRNLPNYNFVALTLASSVDEETIAEVFVRINGKGKALNQADFIMTLMSVFWEEGRVELENFSLQATVPSEGQASPFNHFIKPSPDQMLRATVGLALKRARLANVYGALRGKDAATGVDNPDKREGQFALMREAQSAVLNLANWHHFLDALKLAGYRGQKMVSSEAAIIFSYVLYLIGIRDYGIDRTRMRQAIAEFYFMSAMTGRYTSSPETRFEADLAQVRDLGSGEAFIAKLREMCDTTLTNDYWEITLPSQLATSASRSPTLFAYQASLIMLDAPALFSPLKLAAMIDPAIKGSKASLEQHHLFPRAYLEGQGVTDLKQINQIANFAPVEWPENIKIGKQPPAEYVPALDAQMTAPERERVYGLHALPHLWWELPYDQFLVERRLRMAQVVRRAWEQLRGDAAIEAVAPPSVAELIAGGETGAVEFKSTLRINLHTGQPDEKMHLSALKTIAGFLNAKGGTLLIGVADDGEVLGIGADGFPNEDKMGLHLVNLIKDRIGEVFLPYVHPHFEDQDDERVLMVRCEPGPKAAFLKDGKEQRFFVRGGNATTELSGAGTTDYINHRFKV</sequence>
<dbReference type="PANTHER" id="PTHR37292">
    <property type="entry name" value="VNG6097C"/>
    <property type="match status" value="1"/>
</dbReference>
<evidence type="ECO:0000313" key="3">
    <source>
        <dbReference type="EMBL" id="AKM11028.1"/>
    </source>
</evidence>
<dbReference type="AlphaFoldDB" id="A0A0G3XKV7"/>
<dbReference type="PANTHER" id="PTHR37292:SF2">
    <property type="entry name" value="DUF262 DOMAIN-CONTAINING PROTEIN"/>
    <property type="match status" value="1"/>
</dbReference>
<evidence type="ECO:0000259" key="2">
    <source>
        <dbReference type="Pfam" id="PF04326"/>
    </source>
</evidence>
<dbReference type="Pfam" id="PF03235">
    <property type="entry name" value="GmrSD_N"/>
    <property type="match status" value="1"/>
</dbReference>
<dbReference type="InterPro" id="IPR007421">
    <property type="entry name" value="Schlafen_AlbA_2_dom"/>
</dbReference>
<feature type="domain" description="GmrSD restriction endonucleases N-terminal" evidence="1">
    <location>
        <begin position="11"/>
        <end position="225"/>
    </location>
</feature>
<organism evidence="3 4">
    <name type="scientific">Croceicoccus naphthovorans</name>
    <dbReference type="NCBI Taxonomy" id="1348774"/>
    <lineage>
        <taxon>Bacteria</taxon>
        <taxon>Pseudomonadati</taxon>
        <taxon>Pseudomonadota</taxon>
        <taxon>Alphaproteobacteria</taxon>
        <taxon>Sphingomonadales</taxon>
        <taxon>Erythrobacteraceae</taxon>
        <taxon>Croceicoccus</taxon>
    </lineage>
</organism>
<dbReference type="Gene3D" id="3.30.950.30">
    <property type="entry name" value="Schlafen, AAA domain"/>
    <property type="match status" value="1"/>
</dbReference>
<dbReference type="Proteomes" id="UP000035287">
    <property type="component" value="Chromosome"/>
</dbReference>
<dbReference type="InterPro" id="IPR004919">
    <property type="entry name" value="GmrSD_N"/>
</dbReference>
<name>A0A0G3XKV7_9SPHN</name>
<dbReference type="PATRIC" id="fig|1348774.3.peg.3228"/>
<dbReference type="OrthoDB" id="9798761at2"/>
<accession>A0A0G3XKV7</accession>
<keyword evidence="4" id="KW-1185">Reference proteome</keyword>
<evidence type="ECO:0000313" key="4">
    <source>
        <dbReference type="Proteomes" id="UP000035287"/>
    </source>
</evidence>
<proteinExistence type="predicted"/>
<reference evidence="3 4" key="1">
    <citation type="submission" date="2015-06" db="EMBL/GenBank/DDBJ databases">
        <authorList>
            <person name="Zeng Y."/>
            <person name="Huang Y."/>
        </authorList>
    </citation>
    <scope>NUCLEOTIDE SEQUENCE [LARGE SCALE GENOMIC DNA]</scope>
    <source>
        <strain evidence="3 4">PQ-2</strain>
    </source>
</reference>
<dbReference type="Pfam" id="PF04326">
    <property type="entry name" value="SLFN_AlbA_2"/>
    <property type="match status" value="1"/>
</dbReference>
<dbReference type="EMBL" id="CP011770">
    <property type="protein sequence ID" value="AKM11028.1"/>
    <property type="molecule type" value="Genomic_DNA"/>
</dbReference>
<feature type="domain" description="Schlafen AlbA-2" evidence="2">
    <location>
        <begin position="602"/>
        <end position="733"/>
    </location>
</feature>
<dbReference type="KEGG" id="cna:AB433_15335"/>
<evidence type="ECO:0000259" key="1">
    <source>
        <dbReference type="Pfam" id="PF03235"/>
    </source>
</evidence>
<dbReference type="STRING" id="1348774.AB433_15335"/>
<dbReference type="InterPro" id="IPR038461">
    <property type="entry name" value="Schlafen_AlbA_2_dom_sf"/>
</dbReference>
<protein>
    <submittedName>
        <fullName evidence="3">Uncharacterized protein</fullName>
    </submittedName>
</protein>
<dbReference type="RefSeq" id="WP_047822214.1">
    <property type="nucleotide sequence ID" value="NZ_CP011770.1"/>
</dbReference>
<gene>
    <name evidence="3" type="ORF">AB433_15335</name>
</gene>